<sequence>MDTQNPSAPPRAQSASGGNQSHARATRHPRSRTDTRRRPNASAPTSGITHENTRHTTRFTVIGNHLTQHRELSLLAIGLGCHIQSLPAGSRVDIKSLTTRFPEGAARIAAALRELETHGYLRRERERTPAGRIITRTTSCNHPQVAAQRAPTAPRRQPATVSAPPTPGEPPHAPRKHLRSLPAVPHPSSPTPALLQQAADTLTDLRHQAPHLLLTALETAHLTPGVAAWLEREATPASVHHALTHSLPPDGPRHPAALLSHRLTALIPPSPPFHAPQPTRHPLQNCETCDRAYRAPEPGRCRDCTENGAGRKP</sequence>
<dbReference type="RefSeq" id="WP_150185739.1">
    <property type="nucleotide sequence ID" value="NZ_CP029191.1"/>
</dbReference>
<accession>A0A5P2CLV7</accession>
<proteinExistence type="predicted"/>
<feature type="region of interest" description="Disordered" evidence="1">
    <location>
        <begin position="1"/>
        <end position="54"/>
    </location>
</feature>
<evidence type="ECO:0000313" key="2">
    <source>
        <dbReference type="EMBL" id="QES43300.1"/>
    </source>
</evidence>
<evidence type="ECO:0000256" key="1">
    <source>
        <dbReference type="SAM" id="MobiDB-lite"/>
    </source>
</evidence>
<feature type="compositionally biased region" description="Low complexity" evidence="1">
    <location>
        <begin position="143"/>
        <end position="161"/>
    </location>
</feature>
<name>A0A5P2CLV7_STRVZ</name>
<dbReference type="Proteomes" id="UP000324015">
    <property type="component" value="Chromosome"/>
</dbReference>
<evidence type="ECO:0000313" key="3">
    <source>
        <dbReference type="Proteomes" id="UP000324015"/>
    </source>
</evidence>
<protein>
    <submittedName>
        <fullName evidence="2">Helix-turn-helix domain-containing protein</fullName>
    </submittedName>
</protein>
<feature type="compositionally biased region" description="Polar residues" evidence="1">
    <location>
        <begin position="13"/>
        <end position="23"/>
    </location>
</feature>
<organism evidence="2 3">
    <name type="scientific">Streptomyces venezuelae</name>
    <dbReference type="NCBI Taxonomy" id="54571"/>
    <lineage>
        <taxon>Bacteria</taxon>
        <taxon>Bacillati</taxon>
        <taxon>Actinomycetota</taxon>
        <taxon>Actinomycetes</taxon>
        <taxon>Kitasatosporales</taxon>
        <taxon>Streptomycetaceae</taxon>
        <taxon>Streptomyces</taxon>
    </lineage>
</organism>
<reference evidence="2 3" key="1">
    <citation type="submission" date="2018-05" db="EMBL/GenBank/DDBJ databases">
        <title>Streptomyces venezuelae.</title>
        <authorList>
            <person name="Kim W."/>
            <person name="Lee N."/>
            <person name="Cho B.-K."/>
        </authorList>
    </citation>
    <scope>NUCLEOTIDE SEQUENCE [LARGE SCALE GENOMIC DNA]</scope>
    <source>
        <strain evidence="2 3">ATCC 14585</strain>
    </source>
</reference>
<dbReference type="EMBL" id="CP029191">
    <property type="protein sequence ID" value="QES43300.1"/>
    <property type="molecule type" value="Genomic_DNA"/>
</dbReference>
<dbReference type="AlphaFoldDB" id="A0A5P2CLV7"/>
<gene>
    <name evidence="2" type="ORF">DEJ49_21990</name>
</gene>
<feature type="region of interest" description="Disordered" evidence="1">
    <location>
        <begin position="138"/>
        <end position="193"/>
    </location>
</feature>